<gene>
    <name evidence="2" type="ORF">OSJNBa0004P20.40</name>
    <name evidence="3" type="ORF">OSJNBa0042H24.16</name>
</gene>
<reference evidence="4" key="4">
    <citation type="journal article" date="2008" name="Nucleic Acids Res.">
        <title>The rice annotation project database (RAP-DB): 2008 update.</title>
        <authorList>
            <consortium name="The rice annotation project (RAP)"/>
        </authorList>
    </citation>
    <scope>GENOME REANNOTATION</scope>
    <source>
        <strain evidence="4">cv. Nipponbare</strain>
    </source>
</reference>
<evidence type="ECO:0000313" key="3">
    <source>
        <dbReference type="EMBL" id="BAD29043.1"/>
    </source>
</evidence>
<dbReference type="AlphaFoldDB" id="Q6EQM7"/>
<name>Q6EQM7_ORYSJ</name>
<feature type="compositionally biased region" description="Basic and acidic residues" evidence="1">
    <location>
        <begin position="27"/>
        <end position="40"/>
    </location>
</feature>
<feature type="region of interest" description="Disordered" evidence="1">
    <location>
        <begin position="1"/>
        <end position="50"/>
    </location>
</feature>
<dbReference type="Proteomes" id="UP000000763">
    <property type="component" value="Chromosome 9"/>
</dbReference>
<protein>
    <submittedName>
        <fullName evidence="3">Uncharacterized protein</fullName>
    </submittedName>
</protein>
<organism evidence="3 4">
    <name type="scientific">Oryza sativa subsp. japonica</name>
    <name type="common">Rice</name>
    <dbReference type="NCBI Taxonomy" id="39947"/>
    <lineage>
        <taxon>Eukaryota</taxon>
        <taxon>Viridiplantae</taxon>
        <taxon>Streptophyta</taxon>
        <taxon>Embryophyta</taxon>
        <taxon>Tracheophyta</taxon>
        <taxon>Spermatophyta</taxon>
        <taxon>Magnoliopsida</taxon>
        <taxon>Liliopsida</taxon>
        <taxon>Poales</taxon>
        <taxon>Poaceae</taxon>
        <taxon>BOP clade</taxon>
        <taxon>Oryzoideae</taxon>
        <taxon>Oryzeae</taxon>
        <taxon>Oryzinae</taxon>
        <taxon>Oryza</taxon>
        <taxon>Oryza sativa</taxon>
    </lineage>
</organism>
<evidence type="ECO:0000256" key="1">
    <source>
        <dbReference type="SAM" id="MobiDB-lite"/>
    </source>
</evidence>
<reference evidence="3" key="2">
    <citation type="submission" date="2002-09" db="EMBL/GenBank/DDBJ databases">
        <title>Oryza sativa nipponbare(GA3) genomic DNA, chromosome 9, BAC clone:OSJNBa0042H24.</title>
        <authorList>
            <person name="Sasaki T."/>
            <person name="Matsumoto T."/>
            <person name="Katayose Y."/>
        </authorList>
    </citation>
    <scope>NUCLEOTIDE SEQUENCE</scope>
</reference>
<sequence>MQELPAPVIDLPAREHPEASSSGNKPAKRDERRSSNRREGSASGIDDLEKVVECADAAVEPYLRQRRDHAVADRLAPDPPLGEEDEAIHAVDELPRPGAAVGVTGAHQPLGWAPPIKAQVKAPLSRWAQGEGDPSNKGWFPLREMALGGWWTNNEMGSQGAIGVAGMEAGSGRGW</sequence>
<reference evidence="4" key="3">
    <citation type="journal article" date="2005" name="Nature">
        <title>The map-based sequence of the rice genome.</title>
        <authorList>
            <consortium name="International rice genome sequencing project (IRGSP)"/>
            <person name="Matsumoto T."/>
            <person name="Wu J."/>
            <person name="Kanamori H."/>
            <person name="Katayose Y."/>
            <person name="Fujisawa M."/>
            <person name="Namiki N."/>
            <person name="Mizuno H."/>
            <person name="Yamamoto K."/>
            <person name="Antonio B.A."/>
            <person name="Baba T."/>
            <person name="Sakata K."/>
            <person name="Nagamura Y."/>
            <person name="Aoki H."/>
            <person name="Arikawa K."/>
            <person name="Arita K."/>
            <person name="Bito T."/>
            <person name="Chiden Y."/>
            <person name="Fujitsuka N."/>
            <person name="Fukunaka R."/>
            <person name="Hamada M."/>
            <person name="Harada C."/>
            <person name="Hayashi A."/>
            <person name="Hijishita S."/>
            <person name="Honda M."/>
            <person name="Hosokawa S."/>
            <person name="Ichikawa Y."/>
            <person name="Idonuma A."/>
            <person name="Iijima M."/>
            <person name="Ikeda M."/>
            <person name="Ikeno M."/>
            <person name="Ito K."/>
            <person name="Ito S."/>
            <person name="Ito T."/>
            <person name="Ito Y."/>
            <person name="Ito Y."/>
            <person name="Iwabuchi A."/>
            <person name="Kamiya K."/>
            <person name="Karasawa W."/>
            <person name="Kurita K."/>
            <person name="Katagiri S."/>
            <person name="Kikuta A."/>
            <person name="Kobayashi H."/>
            <person name="Kobayashi N."/>
            <person name="Machita K."/>
            <person name="Maehara T."/>
            <person name="Masukawa M."/>
            <person name="Mizubayashi T."/>
            <person name="Mukai Y."/>
            <person name="Nagasaki H."/>
            <person name="Nagata Y."/>
            <person name="Naito S."/>
            <person name="Nakashima M."/>
            <person name="Nakama Y."/>
            <person name="Nakamichi Y."/>
            <person name="Nakamura M."/>
            <person name="Meguro A."/>
            <person name="Negishi M."/>
            <person name="Ohta I."/>
            <person name="Ohta T."/>
            <person name="Okamoto M."/>
            <person name="Ono N."/>
            <person name="Saji S."/>
            <person name="Sakaguchi M."/>
            <person name="Sakai K."/>
            <person name="Shibata M."/>
            <person name="Shimokawa T."/>
            <person name="Song J."/>
            <person name="Takazaki Y."/>
            <person name="Terasawa K."/>
            <person name="Tsugane M."/>
            <person name="Tsuji K."/>
            <person name="Ueda S."/>
            <person name="Waki K."/>
            <person name="Yamagata H."/>
            <person name="Yamamoto M."/>
            <person name="Yamamoto S."/>
            <person name="Yamane H."/>
            <person name="Yoshiki S."/>
            <person name="Yoshihara R."/>
            <person name="Yukawa K."/>
            <person name="Zhong H."/>
            <person name="Yano M."/>
            <person name="Yuan Q."/>
            <person name="Ouyang S."/>
            <person name="Liu J."/>
            <person name="Jones K.M."/>
            <person name="Gansberger K."/>
            <person name="Moffat K."/>
            <person name="Hill J."/>
            <person name="Bera J."/>
            <person name="Fadrosh D."/>
            <person name="Jin S."/>
            <person name="Johri S."/>
            <person name="Kim M."/>
            <person name="Overton L."/>
            <person name="Reardon M."/>
            <person name="Tsitrin T."/>
            <person name="Vuong H."/>
            <person name="Weaver B."/>
            <person name="Ciecko A."/>
            <person name="Tallon L."/>
            <person name="Jackson J."/>
            <person name="Pai G."/>
            <person name="Aken S.V."/>
            <person name="Utterback T."/>
            <person name="Reidmuller S."/>
            <person name="Feldblyum T."/>
            <person name="Hsiao J."/>
            <person name="Zismann V."/>
            <person name="Iobst S."/>
            <person name="de Vazeille A.R."/>
            <person name="Buell C.R."/>
            <person name="Ying K."/>
            <person name="Li Y."/>
            <person name="Lu T."/>
            <person name="Huang Y."/>
            <person name="Zhao Q."/>
            <person name="Feng Q."/>
            <person name="Zhang L."/>
            <person name="Zhu J."/>
            <person name="Weng Q."/>
            <person name="Mu J."/>
            <person name="Lu Y."/>
            <person name="Fan D."/>
            <person name="Liu Y."/>
            <person name="Guan J."/>
            <person name="Zhang Y."/>
            <person name="Yu S."/>
            <person name="Liu X."/>
            <person name="Zhang Y."/>
            <person name="Hong G."/>
            <person name="Han B."/>
            <person name="Choisne N."/>
            <person name="Demange N."/>
            <person name="Orjeda G."/>
            <person name="Samain S."/>
            <person name="Cattolico L."/>
            <person name="Pelletier E."/>
            <person name="Couloux A."/>
            <person name="Segurens B."/>
            <person name="Wincker P."/>
            <person name="D'Hont A."/>
            <person name="Scarpelli C."/>
            <person name="Weissenbach J."/>
            <person name="Salanoubat M."/>
            <person name="Quetier F."/>
            <person name="Yu Y."/>
            <person name="Kim H.R."/>
            <person name="Rambo T."/>
            <person name="Currie J."/>
            <person name="Collura K."/>
            <person name="Luo M."/>
            <person name="Yang T."/>
            <person name="Ammiraju J.S.S."/>
            <person name="Engler F."/>
            <person name="Soderlund C."/>
            <person name="Wing R.A."/>
            <person name="Palmer L.E."/>
            <person name="de la Bastide M."/>
            <person name="Spiegel L."/>
            <person name="Nascimento L."/>
            <person name="Zutavern T."/>
            <person name="O'Shaughnessy A."/>
            <person name="Dike S."/>
            <person name="Dedhia N."/>
            <person name="Preston R."/>
            <person name="Balija V."/>
            <person name="McCombie W.R."/>
            <person name="Chow T."/>
            <person name="Chen H."/>
            <person name="Chung M."/>
            <person name="Chen C."/>
            <person name="Shaw J."/>
            <person name="Wu H."/>
            <person name="Hsiao K."/>
            <person name="Chao Y."/>
            <person name="Chu M."/>
            <person name="Cheng C."/>
            <person name="Hour A."/>
            <person name="Lee P."/>
            <person name="Lin S."/>
            <person name="Lin Y."/>
            <person name="Liou J."/>
            <person name="Liu S."/>
            <person name="Hsing Y."/>
            <person name="Raghuvanshi S."/>
            <person name="Mohanty A."/>
            <person name="Bharti A.K."/>
            <person name="Gaur A."/>
            <person name="Gupta V."/>
            <person name="Kumar D."/>
            <person name="Ravi V."/>
            <person name="Vij S."/>
            <person name="Kapur A."/>
            <person name="Khurana P."/>
            <person name="Khurana P."/>
            <person name="Khurana J.P."/>
            <person name="Tyagi A.K."/>
            <person name="Gaikwad K."/>
            <person name="Singh A."/>
            <person name="Dalal V."/>
            <person name="Srivastava S."/>
            <person name="Dixit A."/>
            <person name="Pal A.K."/>
            <person name="Ghazi I.A."/>
            <person name="Yadav M."/>
            <person name="Pandit A."/>
            <person name="Bhargava A."/>
            <person name="Sureshbabu K."/>
            <person name="Batra K."/>
            <person name="Sharma T.R."/>
            <person name="Mohapatra T."/>
            <person name="Singh N.K."/>
            <person name="Messing J."/>
            <person name="Nelson A.B."/>
            <person name="Fuks G."/>
            <person name="Kavchok S."/>
            <person name="Keizer G."/>
            <person name="Linton E."/>
            <person name="Llaca V."/>
            <person name="Song R."/>
            <person name="Tanyolac B."/>
            <person name="Young S."/>
            <person name="Ho-Il K."/>
            <person name="Hahn J.H."/>
            <person name="Sangsakoo G."/>
            <person name="Vanavichit A."/>
            <person name="de Mattos Luiz.A.T."/>
            <person name="Zimmer P.D."/>
            <person name="Malone G."/>
            <person name="Dellagostin O."/>
            <person name="de Oliveira A.C."/>
            <person name="Bevan M."/>
            <person name="Bancroft I."/>
            <person name="Minx P."/>
            <person name="Cordum H."/>
            <person name="Wilson R."/>
            <person name="Cheng Z."/>
            <person name="Jin W."/>
            <person name="Jiang J."/>
            <person name="Leong S.A."/>
            <person name="Iwama H."/>
            <person name="Gojobori T."/>
            <person name="Itoh T."/>
            <person name="Niimura Y."/>
            <person name="Fujii Y."/>
            <person name="Habara T."/>
            <person name="Sakai H."/>
            <person name="Sato Y."/>
            <person name="Wilson G."/>
            <person name="Kumar K."/>
            <person name="McCouch S."/>
            <person name="Juretic N."/>
            <person name="Hoen D."/>
            <person name="Wright S."/>
            <person name="Bruskiewich R."/>
            <person name="Bureau T."/>
            <person name="Miyao A."/>
            <person name="Hirochika H."/>
            <person name="Nishikawa T."/>
            <person name="Kadowaki K."/>
            <person name="Sugiura M."/>
            <person name="Burr B."/>
            <person name="Sasaki T."/>
        </authorList>
    </citation>
    <scope>NUCLEOTIDE SEQUENCE [LARGE SCALE GENOMIC DNA]</scope>
    <source>
        <strain evidence="4">cv. Nipponbare</strain>
    </source>
</reference>
<evidence type="ECO:0000313" key="2">
    <source>
        <dbReference type="EMBL" id="BAD29032.1"/>
    </source>
</evidence>
<proteinExistence type="predicted"/>
<feature type="region of interest" description="Disordered" evidence="1">
    <location>
        <begin position="62"/>
        <end position="85"/>
    </location>
</feature>
<reference evidence="2" key="1">
    <citation type="submission" date="2002-09" db="EMBL/GenBank/DDBJ databases">
        <title>Oryza sativa nipponbare(GA3) genomic DNA, chromosome 9, BAC clone:OSJNBa0004P20.</title>
        <authorList>
            <person name="Sasaki T."/>
            <person name="Matsumoto T."/>
            <person name="Katayose Y."/>
        </authorList>
    </citation>
    <scope>NUCLEOTIDE SEQUENCE</scope>
</reference>
<accession>Q6EQM7</accession>
<dbReference type="EMBL" id="AP005685">
    <property type="protein sequence ID" value="BAD29032.1"/>
    <property type="molecule type" value="Genomic_DNA"/>
</dbReference>
<dbReference type="EMBL" id="AP005689">
    <property type="protein sequence ID" value="BAD29043.1"/>
    <property type="molecule type" value="Genomic_DNA"/>
</dbReference>
<feature type="compositionally biased region" description="Basic and acidic residues" evidence="1">
    <location>
        <begin position="63"/>
        <end position="76"/>
    </location>
</feature>
<evidence type="ECO:0000313" key="4">
    <source>
        <dbReference type="Proteomes" id="UP000000763"/>
    </source>
</evidence>